<keyword evidence="4 10" id="KW-0602">Photosynthesis</keyword>
<dbReference type="HAMAP" id="MF_00437">
    <property type="entry name" value="Ycf4"/>
    <property type="match status" value="1"/>
</dbReference>
<evidence type="ECO:0000256" key="9">
    <source>
        <dbReference type="ARBA" id="ARBA00046286"/>
    </source>
</evidence>
<dbReference type="GO" id="GO:0009522">
    <property type="term" value="C:photosystem I"/>
    <property type="evidence" value="ECO:0007669"/>
    <property type="project" value="InterPro"/>
</dbReference>
<name>A0A977K832_9EUGL</name>
<evidence type="ECO:0000256" key="1">
    <source>
        <dbReference type="ARBA" id="ARBA00002862"/>
    </source>
</evidence>
<evidence type="ECO:0000256" key="6">
    <source>
        <dbReference type="ARBA" id="ARBA00022989"/>
    </source>
</evidence>
<evidence type="ECO:0000256" key="10">
    <source>
        <dbReference type="HAMAP-Rule" id="MF_00437"/>
    </source>
</evidence>
<comment type="function">
    <text evidence="1 10">Seems to be required for the assembly of the photosystem I complex.</text>
</comment>
<feature type="transmembrane region" description="Helical" evidence="10">
    <location>
        <begin position="69"/>
        <end position="90"/>
    </location>
</feature>
<keyword evidence="5 10" id="KW-0812">Transmembrane</keyword>
<dbReference type="NCBIfam" id="NF002712">
    <property type="entry name" value="PRK02542.1"/>
    <property type="match status" value="1"/>
</dbReference>
<comment type="subcellular location">
    <subcellularLocation>
        <location evidence="9">Plastid thylakoid membrane</location>
        <topology evidence="9">Multi-pass membrane protein</topology>
    </subcellularLocation>
    <subcellularLocation>
        <location evidence="10">Plastid</location>
        <location evidence="10">Chloroplast thylakoid membrane</location>
        <topology evidence="10">Multi-pass membrane protein</topology>
    </subcellularLocation>
</comment>
<organism evidence="11">
    <name type="scientific">Eutreptiella eupharyngea</name>
    <dbReference type="NCBI Taxonomy" id="215702"/>
    <lineage>
        <taxon>Eukaryota</taxon>
        <taxon>Discoba</taxon>
        <taxon>Euglenozoa</taxon>
        <taxon>Euglenida</taxon>
        <taxon>Spirocuta</taxon>
        <taxon>Euglenophyceae</taxon>
        <taxon>Eutreptiales</taxon>
        <taxon>Eutreptiaceae</taxon>
        <taxon>Eutreptiella</taxon>
    </lineage>
</organism>
<keyword evidence="6 10" id="KW-1133">Transmembrane helix</keyword>
<evidence type="ECO:0000313" key="11">
    <source>
        <dbReference type="EMBL" id="UXD06320.1"/>
    </source>
</evidence>
<feature type="transmembrane region" description="Helical" evidence="10">
    <location>
        <begin position="33"/>
        <end position="57"/>
    </location>
</feature>
<proteinExistence type="inferred from homology"/>
<protein>
    <recommendedName>
        <fullName evidence="3 10">Photosystem I assembly protein Ycf4</fullName>
    </recommendedName>
</protein>
<dbReference type="GO" id="GO:0009535">
    <property type="term" value="C:chloroplast thylakoid membrane"/>
    <property type="evidence" value="ECO:0007669"/>
    <property type="project" value="UniProtKB-SubCell"/>
</dbReference>
<dbReference type="EMBL" id="OK136184">
    <property type="protein sequence ID" value="UXD06320.1"/>
    <property type="molecule type" value="Genomic_DNA"/>
</dbReference>
<gene>
    <name evidence="10" type="primary">ycf4</name>
</gene>
<keyword evidence="11" id="KW-0150">Chloroplast</keyword>
<dbReference type="PANTHER" id="PTHR33288">
    <property type="match status" value="1"/>
</dbReference>
<accession>A0A977K832</accession>
<sequence length="198" mass="22632">MINFLNPSQGDNIFRDENRFREKIVGSRRVSNYFWASVILLGAAGFFIVGLSSYFQFNLVFFLDAKEIVFFPQGIVMCFYGTAGILLSIYQWLVIFWKVGEGFNEFDKNKGIMRIFRWGFPGKNREIDLVYSIEDIEAVRVEIKEGINPSRTIFIRIKGKPNIPLTQVGAPLPLSEIEKKAAELASFLQVSIEGLIDK</sequence>
<evidence type="ECO:0000256" key="5">
    <source>
        <dbReference type="ARBA" id="ARBA00022692"/>
    </source>
</evidence>
<dbReference type="AlphaFoldDB" id="A0A977K832"/>
<evidence type="ECO:0000256" key="7">
    <source>
        <dbReference type="ARBA" id="ARBA00023078"/>
    </source>
</evidence>
<dbReference type="Pfam" id="PF02392">
    <property type="entry name" value="Ycf4"/>
    <property type="match status" value="1"/>
</dbReference>
<evidence type="ECO:0000256" key="4">
    <source>
        <dbReference type="ARBA" id="ARBA00022531"/>
    </source>
</evidence>
<reference evidence="11" key="1">
    <citation type="submission" date="2021-09" db="EMBL/GenBank/DDBJ databases">
        <authorList>
            <person name="Maciszewski K."/>
            <person name="Dabbagh N."/>
            <person name="Preisfeld A."/>
            <person name="Karnkowska A."/>
        </authorList>
    </citation>
    <scope>NUCLEOTIDE SEQUENCE</scope>
    <source>
        <strain evidence="11">K-0027</strain>
    </source>
</reference>
<comment type="similarity">
    <text evidence="2 10">Belongs to the Ycf4 family.</text>
</comment>
<evidence type="ECO:0000256" key="2">
    <source>
        <dbReference type="ARBA" id="ARBA00008198"/>
    </source>
</evidence>
<keyword evidence="8 10" id="KW-0472">Membrane</keyword>
<geneLocation type="chloroplast" evidence="11"/>
<dbReference type="GO" id="GO:0015979">
    <property type="term" value="P:photosynthesis"/>
    <property type="evidence" value="ECO:0007669"/>
    <property type="project" value="UniProtKB-UniRule"/>
</dbReference>
<dbReference type="PANTHER" id="PTHR33288:SF4">
    <property type="entry name" value="PHOTOSYSTEM I ASSEMBLY PROTEIN YCF4"/>
    <property type="match status" value="1"/>
</dbReference>
<keyword evidence="11" id="KW-0934">Plastid</keyword>
<evidence type="ECO:0000256" key="8">
    <source>
        <dbReference type="ARBA" id="ARBA00023136"/>
    </source>
</evidence>
<dbReference type="InterPro" id="IPR003359">
    <property type="entry name" value="PSI_Ycf4_assembly"/>
</dbReference>
<keyword evidence="7 10" id="KW-0793">Thylakoid</keyword>
<evidence type="ECO:0000256" key="3">
    <source>
        <dbReference type="ARBA" id="ARBA00015395"/>
    </source>
</evidence>
<reference evidence="11" key="2">
    <citation type="journal article" date="2022" name="Mol. Phylogenet. Evol.">
        <title>Maturyoshka: A maturase inside a maturase, and other peculiarities of the novel chloroplast genomes of marine euglenophytes.</title>
        <authorList>
            <person name="Maciszewski K."/>
            <person name="Dabbagh N."/>
            <person name="Preisfeld A."/>
            <person name="Karnkowska A."/>
        </authorList>
    </citation>
    <scope>NUCLEOTIDE SEQUENCE</scope>
    <source>
        <strain evidence="11">K-0027</strain>
    </source>
</reference>